<reference evidence="2 3" key="1">
    <citation type="submission" date="2014-02" db="EMBL/GenBank/DDBJ databases">
        <title>Whole genome sequence of Sphingobium chlorophenolicum NBRC 16172.</title>
        <authorList>
            <person name="Gan H.M."/>
            <person name="Gan H.Y."/>
            <person name="Chew T.H."/>
            <person name="Savka M.A."/>
        </authorList>
    </citation>
    <scope>NUCLEOTIDE SEQUENCE [LARGE SCALE GENOMIC DNA]</scope>
    <source>
        <strain evidence="2 3">NBRC 16172</strain>
    </source>
</reference>
<evidence type="ECO:0000313" key="3">
    <source>
        <dbReference type="Proteomes" id="UP000028411"/>
    </source>
</evidence>
<proteinExistence type="predicted"/>
<keyword evidence="1" id="KW-1133">Transmembrane helix</keyword>
<keyword evidence="1" id="KW-0812">Transmembrane</keyword>
<gene>
    <name evidence="2" type="ORF">BV95_00256</name>
</gene>
<evidence type="ECO:0008006" key="4">
    <source>
        <dbReference type="Google" id="ProtNLM"/>
    </source>
</evidence>
<feature type="transmembrane region" description="Helical" evidence="1">
    <location>
        <begin position="89"/>
        <end position="108"/>
    </location>
</feature>
<dbReference type="Proteomes" id="UP000028411">
    <property type="component" value="Unassembled WGS sequence"/>
</dbReference>
<name>A0A081RK94_SPHCR</name>
<accession>A0A081RK94</accession>
<dbReference type="eggNOG" id="ENOG5031C1N">
    <property type="taxonomic scope" value="Bacteria"/>
</dbReference>
<evidence type="ECO:0000313" key="2">
    <source>
        <dbReference type="EMBL" id="KEQ55617.1"/>
    </source>
</evidence>
<comment type="caution">
    <text evidence="2">The sequence shown here is derived from an EMBL/GenBank/DDBJ whole genome shotgun (WGS) entry which is preliminary data.</text>
</comment>
<dbReference type="RefSeq" id="WP_231746293.1">
    <property type="nucleotide sequence ID" value="NZ_JFHR01000001.1"/>
</dbReference>
<keyword evidence="1" id="KW-0472">Membrane</keyword>
<evidence type="ECO:0000256" key="1">
    <source>
        <dbReference type="SAM" id="Phobius"/>
    </source>
</evidence>
<protein>
    <recommendedName>
        <fullName evidence="4">DUF2946 domain-containing protein</fullName>
    </recommendedName>
</protein>
<dbReference type="PATRIC" id="fig|46429.4.peg.254"/>
<organism evidence="2 3">
    <name type="scientific">Sphingobium chlorophenolicum</name>
    <dbReference type="NCBI Taxonomy" id="46429"/>
    <lineage>
        <taxon>Bacteria</taxon>
        <taxon>Pseudomonadati</taxon>
        <taxon>Pseudomonadota</taxon>
        <taxon>Alphaproteobacteria</taxon>
        <taxon>Sphingomonadales</taxon>
        <taxon>Sphingomonadaceae</taxon>
        <taxon>Sphingobium</taxon>
    </lineage>
</organism>
<dbReference type="AlphaFoldDB" id="A0A081RK94"/>
<dbReference type="EMBL" id="JFHR01000001">
    <property type="protein sequence ID" value="KEQ55617.1"/>
    <property type="molecule type" value="Genomic_DNA"/>
</dbReference>
<sequence>MTEARKFLVRHHWLCALLLGAALLVKALVPAGFMPVVSNGVILVQLCSGQGPQKIAIKLPSKGGEQDHDEHKKAEAPCAFTGLSSPSLAAVDALLLAVALAFILATVFRRPNRLVLRRGTYLRPPAIGPPTT</sequence>